<organism evidence="1 2">
    <name type="scientific">Pocillopora meandrina</name>
    <dbReference type="NCBI Taxonomy" id="46732"/>
    <lineage>
        <taxon>Eukaryota</taxon>
        <taxon>Metazoa</taxon>
        <taxon>Cnidaria</taxon>
        <taxon>Anthozoa</taxon>
        <taxon>Hexacorallia</taxon>
        <taxon>Scleractinia</taxon>
        <taxon>Astrocoeniina</taxon>
        <taxon>Pocilloporidae</taxon>
        <taxon>Pocillopora</taxon>
    </lineage>
</organism>
<accession>A0AAU9XS06</accession>
<proteinExistence type="predicted"/>
<dbReference type="EMBL" id="CALNXJ010000059">
    <property type="protein sequence ID" value="CAH3155970.1"/>
    <property type="molecule type" value="Genomic_DNA"/>
</dbReference>
<name>A0AAU9XS06_9CNID</name>
<dbReference type="AlphaFoldDB" id="A0AAU9XS06"/>
<gene>
    <name evidence="1" type="ORF">PMEA_00028283</name>
</gene>
<reference evidence="1 2" key="1">
    <citation type="submission" date="2022-05" db="EMBL/GenBank/DDBJ databases">
        <authorList>
            <consortium name="Genoscope - CEA"/>
            <person name="William W."/>
        </authorList>
    </citation>
    <scope>NUCLEOTIDE SEQUENCE [LARGE SCALE GENOMIC DNA]</scope>
</reference>
<protein>
    <submittedName>
        <fullName evidence="1">Uncharacterized protein</fullName>
    </submittedName>
</protein>
<evidence type="ECO:0000313" key="1">
    <source>
        <dbReference type="EMBL" id="CAH3155970.1"/>
    </source>
</evidence>
<keyword evidence="2" id="KW-1185">Reference proteome</keyword>
<evidence type="ECO:0000313" key="2">
    <source>
        <dbReference type="Proteomes" id="UP001159428"/>
    </source>
</evidence>
<comment type="caution">
    <text evidence="1">The sequence shown here is derived from an EMBL/GenBank/DDBJ whole genome shotgun (WGS) entry which is preliminary data.</text>
</comment>
<dbReference type="Proteomes" id="UP001159428">
    <property type="component" value="Unassembled WGS sequence"/>
</dbReference>
<sequence>MTCPRDIVEEGECGRDSMKDVELGLSRLHLSPGCEQLVSRFQEKEKIFSAQNISIVCGWQFSQ</sequence>